<evidence type="ECO:0000313" key="10">
    <source>
        <dbReference type="Proteomes" id="UP000515240"/>
    </source>
</evidence>
<gene>
    <name evidence="9" type="ORF">HS961_13475</name>
</gene>
<comment type="similarity">
    <text evidence="1 8">Belongs to the SOS response-associated peptidase family.</text>
</comment>
<dbReference type="Pfam" id="PF02586">
    <property type="entry name" value="SRAP"/>
    <property type="match status" value="1"/>
</dbReference>
<protein>
    <recommendedName>
        <fullName evidence="8">Abasic site processing protein</fullName>
        <ecNumber evidence="8">3.4.-.-</ecNumber>
    </recommendedName>
</protein>
<dbReference type="GO" id="GO:0008233">
    <property type="term" value="F:peptidase activity"/>
    <property type="evidence" value="ECO:0007669"/>
    <property type="project" value="UniProtKB-KW"/>
</dbReference>
<dbReference type="InterPro" id="IPR003738">
    <property type="entry name" value="SRAP"/>
</dbReference>
<dbReference type="AlphaFoldDB" id="A0A7G5EID2"/>
<dbReference type="Gene3D" id="3.90.1680.10">
    <property type="entry name" value="SOS response associated peptidase-like"/>
    <property type="match status" value="1"/>
</dbReference>
<keyword evidence="7" id="KW-0456">Lyase</keyword>
<reference evidence="9 10" key="1">
    <citation type="journal article" date="2020" name="G3 (Bethesda)">
        <title>CeMbio - The Caenorhabditis elegans Microbiome Resource.</title>
        <authorList>
            <person name="Dirksen P."/>
            <person name="Assie A."/>
            <person name="Zimmermann J."/>
            <person name="Zhang F."/>
            <person name="Tietje A.M."/>
            <person name="Marsh S.A."/>
            <person name="Felix M.A."/>
            <person name="Shapira M."/>
            <person name="Kaleta C."/>
            <person name="Schulenburg H."/>
            <person name="Samuel B."/>
        </authorList>
    </citation>
    <scope>NUCLEOTIDE SEQUENCE [LARGE SCALE GENOMIC DNA]</scope>
    <source>
        <strain evidence="9 10">BIGb0172</strain>
    </source>
</reference>
<keyword evidence="10" id="KW-1185">Reference proteome</keyword>
<accession>A0A7G5EID2</accession>
<dbReference type="GO" id="GO:0016829">
    <property type="term" value="F:lyase activity"/>
    <property type="evidence" value="ECO:0007669"/>
    <property type="project" value="UniProtKB-KW"/>
</dbReference>
<evidence type="ECO:0000256" key="1">
    <source>
        <dbReference type="ARBA" id="ARBA00008136"/>
    </source>
</evidence>
<dbReference type="GO" id="GO:0006508">
    <property type="term" value="P:proteolysis"/>
    <property type="evidence" value="ECO:0007669"/>
    <property type="project" value="UniProtKB-KW"/>
</dbReference>
<keyword evidence="6" id="KW-0238">DNA-binding</keyword>
<keyword evidence="4 8" id="KW-0378">Hydrolase</keyword>
<dbReference type="GO" id="GO:0106300">
    <property type="term" value="P:protein-DNA covalent cross-linking repair"/>
    <property type="evidence" value="ECO:0007669"/>
    <property type="project" value="InterPro"/>
</dbReference>
<organism evidence="9 10">
    <name type="scientific">Comamonas piscis</name>
    <dbReference type="NCBI Taxonomy" id="1562974"/>
    <lineage>
        <taxon>Bacteria</taxon>
        <taxon>Pseudomonadati</taxon>
        <taxon>Pseudomonadota</taxon>
        <taxon>Betaproteobacteria</taxon>
        <taxon>Burkholderiales</taxon>
        <taxon>Comamonadaceae</taxon>
        <taxon>Comamonas</taxon>
    </lineage>
</organism>
<proteinExistence type="inferred from homology"/>
<dbReference type="GO" id="GO:0003697">
    <property type="term" value="F:single-stranded DNA binding"/>
    <property type="evidence" value="ECO:0007669"/>
    <property type="project" value="InterPro"/>
</dbReference>
<dbReference type="Proteomes" id="UP000515240">
    <property type="component" value="Chromosome"/>
</dbReference>
<evidence type="ECO:0000256" key="8">
    <source>
        <dbReference type="RuleBase" id="RU364100"/>
    </source>
</evidence>
<dbReference type="EMBL" id="CP058554">
    <property type="protein sequence ID" value="QMV73757.1"/>
    <property type="molecule type" value="Genomic_DNA"/>
</dbReference>
<evidence type="ECO:0000256" key="6">
    <source>
        <dbReference type="ARBA" id="ARBA00023125"/>
    </source>
</evidence>
<evidence type="ECO:0000256" key="3">
    <source>
        <dbReference type="ARBA" id="ARBA00022763"/>
    </source>
</evidence>
<evidence type="ECO:0000256" key="4">
    <source>
        <dbReference type="ARBA" id="ARBA00022801"/>
    </source>
</evidence>
<name>A0A7G5EID2_9BURK</name>
<evidence type="ECO:0000313" key="9">
    <source>
        <dbReference type="EMBL" id="QMV73757.1"/>
    </source>
</evidence>
<evidence type="ECO:0000256" key="5">
    <source>
        <dbReference type="ARBA" id="ARBA00023124"/>
    </source>
</evidence>
<sequence length="218" mass="24952">MCNRYHSPDEGYIQQYWRLNPRQLGLGARDVFPRSPGGFIRRSVDDLGYSKELAVGRWGLIPWFSKTPDIKYSTNNARAEEVADKASFKDPWKRGQRCIIPATTFDEPNWESGKNVWWRFARIDGDPWGLAGLWNTWQDPATGELIESYTMLTRNADEHPLMNRMHKPDPKLAPNKQDKRSVIPIELADVDQWLEGSIKDAQTLLRLAPVEVFAAGPA</sequence>
<keyword evidence="3" id="KW-0227">DNA damage</keyword>
<dbReference type="InterPro" id="IPR036590">
    <property type="entry name" value="SRAP-like"/>
</dbReference>
<dbReference type="KEGG" id="cpis:HS961_13475"/>
<keyword evidence="5" id="KW-0190">Covalent protein-DNA linkage</keyword>
<evidence type="ECO:0000256" key="7">
    <source>
        <dbReference type="ARBA" id="ARBA00023239"/>
    </source>
</evidence>
<dbReference type="PANTHER" id="PTHR13604:SF0">
    <property type="entry name" value="ABASIC SITE PROCESSING PROTEIN HMCES"/>
    <property type="match status" value="1"/>
</dbReference>
<keyword evidence="2 8" id="KW-0645">Protease</keyword>
<evidence type="ECO:0000256" key="2">
    <source>
        <dbReference type="ARBA" id="ARBA00022670"/>
    </source>
</evidence>
<dbReference type="RefSeq" id="WP_182322744.1">
    <property type="nucleotide sequence ID" value="NZ_CP058554.1"/>
</dbReference>
<dbReference type="PANTHER" id="PTHR13604">
    <property type="entry name" value="DC12-RELATED"/>
    <property type="match status" value="1"/>
</dbReference>
<dbReference type="EC" id="3.4.-.-" evidence="8"/>
<dbReference type="SUPFAM" id="SSF143081">
    <property type="entry name" value="BB1717-like"/>
    <property type="match status" value="1"/>
</dbReference>